<evidence type="ECO:0000313" key="2">
    <source>
        <dbReference type="Ensembl" id="ENSPPAP00000036592.1"/>
    </source>
</evidence>
<sequence>MQPLHWRRIFICQVAGPLASLILLNPARTYLQGAHFPPRASLEGGASQSAEDSGLLRLRSDAPQPWDQSPGPACQFPFSLHHEHKFGWELSLFIHFILSSHSVPGPDLCTAKRAGNSKTPSSHRGPWRMNAGGGQR</sequence>
<reference evidence="2 3" key="1">
    <citation type="journal article" date="2012" name="Nature">
        <title>The bonobo genome compared with the chimpanzee and human genomes.</title>
        <authorList>
            <person name="Prufer K."/>
            <person name="Munch K."/>
            <person name="Hellmann I."/>
            <person name="Akagi K."/>
            <person name="Miller J.R."/>
            <person name="Walenz B."/>
            <person name="Koren S."/>
            <person name="Sutton G."/>
            <person name="Kodira C."/>
            <person name="Winer R."/>
            <person name="Knight J.R."/>
            <person name="Mullikin J.C."/>
            <person name="Meader S.J."/>
            <person name="Ponting C.P."/>
            <person name="Lunter G."/>
            <person name="Higashino S."/>
            <person name="Hobolth A."/>
            <person name="Dutheil J."/>
            <person name="Karakoc E."/>
            <person name="Alkan C."/>
            <person name="Sajjadian S."/>
            <person name="Catacchio C.R."/>
            <person name="Ventura M."/>
            <person name="Marques-Bonet T."/>
            <person name="Eichler E.E."/>
            <person name="Andre C."/>
            <person name="Atencia R."/>
            <person name="Mugisha L."/>
            <person name="Junhold J."/>
            <person name="Patterson N."/>
            <person name="Siebauer M."/>
            <person name="Good J.M."/>
            <person name="Fischer A."/>
            <person name="Ptak S.E."/>
            <person name="Lachmann M."/>
            <person name="Symer D.E."/>
            <person name="Mailund T."/>
            <person name="Schierup M.H."/>
            <person name="Andres A.M."/>
            <person name="Kelso J."/>
            <person name="Paabo S."/>
        </authorList>
    </citation>
    <scope>NUCLEOTIDE SEQUENCE [LARGE SCALE GENOMIC DNA]</scope>
</reference>
<dbReference type="Proteomes" id="UP000240080">
    <property type="component" value="Chromosome 8"/>
</dbReference>
<dbReference type="EMBL" id="AJFE02083144">
    <property type="status" value="NOT_ANNOTATED_CDS"/>
    <property type="molecule type" value="Genomic_DNA"/>
</dbReference>
<reference evidence="2" key="2">
    <citation type="submission" date="2025-08" db="UniProtKB">
        <authorList>
            <consortium name="Ensembl"/>
        </authorList>
    </citation>
    <scope>IDENTIFICATION</scope>
</reference>
<reference evidence="2" key="3">
    <citation type="submission" date="2025-09" db="UniProtKB">
        <authorList>
            <consortium name="Ensembl"/>
        </authorList>
    </citation>
    <scope>IDENTIFICATION</scope>
</reference>
<evidence type="ECO:0000256" key="1">
    <source>
        <dbReference type="SAM" id="MobiDB-lite"/>
    </source>
</evidence>
<dbReference type="AlphaFoldDB" id="A0A2R9CE53"/>
<organism evidence="2 3">
    <name type="scientific">Pan paniscus</name>
    <name type="common">Pygmy chimpanzee</name>
    <name type="synonym">Bonobo</name>
    <dbReference type="NCBI Taxonomy" id="9597"/>
    <lineage>
        <taxon>Eukaryota</taxon>
        <taxon>Metazoa</taxon>
        <taxon>Chordata</taxon>
        <taxon>Craniata</taxon>
        <taxon>Vertebrata</taxon>
        <taxon>Euteleostomi</taxon>
        <taxon>Mammalia</taxon>
        <taxon>Eutheria</taxon>
        <taxon>Euarchontoglires</taxon>
        <taxon>Primates</taxon>
        <taxon>Haplorrhini</taxon>
        <taxon>Catarrhini</taxon>
        <taxon>Hominidae</taxon>
        <taxon>Pan</taxon>
    </lineage>
</organism>
<protein>
    <submittedName>
        <fullName evidence="2">Uncharacterized protein</fullName>
    </submittedName>
</protein>
<feature type="region of interest" description="Disordered" evidence="1">
    <location>
        <begin position="109"/>
        <end position="136"/>
    </location>
</feature>
<name>A0A2R9CE53_PANPA</name>
<proteinExistence type="predicted"/>
<evidence type="ECO:0000313" key="3">
    <source>
        <dbReference type="Proteomes" id="UP000240080"/>
    </source>
</evidence>
<dbReference type="Ensembl" id="ENSPPAT00000059484.1">
    <property type="protein sequence ID" value="ENSPPAP00000036592.1"/>
    <property type="gene ID" value="ENSPPAG00000041045.1"/>
</dbReference>
<dbReference type="Bgee" id="ENSPPAG00000041045">
    <property type="expression patterns" value="Expressed in placenta and 1 other cell type or tissue"/>
</dbReference>
<accession>A0A2R9CE53</accession>
<dbReference type="EMBL" id="AJFE02083145">
    <property type="status" value="NOT_ANNOTATED_CDS"/>
    <property type="molecule type" value="Genomic_DNA"/>
</dbReference>
<keyword evidence="3" id="KW-1185">Reference proteome</keyword>
<feature type="region of interest" description="Disordered" evidence="1">
    <location>
        <begin position="37"/>
        <end position="70"/>
    </location>
</feature>